<reference evidence="2" key="1">
    <citation type="journal article" date="2019" name="Int. J. Syst. Evol. Microbiol.">
        <title>The Global Catalogue of Microorganisms (GCM) 10K type strain sequencing project: providing services to taxonomists for standard genome sequencing and annotation.</title>
        <authorList>
            <consortium name="The Broad Institute Genomics Platform"/>
            <consortium name="The Broad Institute Genome Sequencing Center for Infectious Disease"/>
            <person name="Wu L."/>
            <person name="Ma J."/>
        </authorList>
    </citation>
    <scope>NUCLEOTIDE SEQUENCE [LARGE SCALE GENOMIC DNA]</scope>
    <source>
        <strain evidence="2">JCM 16902</strain>
    </source>
</reference>
<gene>
    <name evidence="1" type="ORF">GCM10022223_60910</name>
</gene>
<accession>A0ABP7AJT6</accession>
<organism evidence="1 2">
    <name type="scientific">Kineosporia mesophila</name>
    <dbReference type="NCBI Taxonomy" id="566012"/>
    <lineage>
        <taxon>Bacteria</taxon>
        <taxon>Bacillati</taxon>
        <taxon>Actinomycetota</taxon>
        <taxon>Actinomycetes</taxon>
        <taxon>Kineosporiales</taxon>
        <taxon>Kineosporiaceae</taxon>
        <taxon>Kineosporia</taxon>
    </lineage>
</organism>
<sequence length="110" mass="12036">MPNDRDIHELTPDRWGGLSPDLLGALVEVRIVCAHAYGLGVRLTSHGEPYGHVNIPEMADGRYPERMGSELVGAIRQARVVAVEVGRQPTLTLRPSRVTTDVTEPSNPSR</sequence>
<dbReference type="EMBL" id="BAAAZO010000012">
    <property type="protein sequence ID" value="GAA3634399.1"/>
    <property type="molecule type" value="Genomic_DNA"/>
</dbReference>
<evidence type="ECO:0000313" key="2">
    <source>
        <dbReference type="Proteomes" id="UP001501074"/>
    </source>
</evidence>
<proteinExistence type="predicted"/>
<keyword evidence="2" id="KW-1185">Reference proteome</keyword>
<evidence type="ECO:0008006" key="3">
    <source>
        <dbReference type="Google" id="ProtNLM"/>
    </source>
</evidence>
<dbReference type="Proteomes" id="UP001501074">
    <property type="component" value="Unassembled WGS sequence"/>
</dbReference>
<name>A0ABP7AJT6_9ACTN</name>
<comment type="caution">
    <text evidence="1">The sequence shown here is derived from an EMBL/GenBank/DDBJ whole genome shotgun (WGS) entry which is preliminary data.</text>
</comment>
<protein>
    <recommendedName>
        <fullName evidence="3">S1 motif domain-containing protein</fullName>
    </recommendedName>
</protein>
<evidence type="ECO:0000313" key="1">
    <source>
        <dbReference type="EMBL" id="GAA3634399.1"/>
    </source>
</evidence>